<keyword evidence="9" id="KW-1185">Reference proteome</keyword>
<evidence type="ECO:0000256" key="5">
    <source>
        <dbReference type="PROSITE-ProRule" id="PRU00042"/>
    </source>
</evidence>
<gene>
    <name evidence="8" type="ORF">ONB1V03_LOCUS6440</name>
</gene>
<evidence type="ECO:0000313" key="8">
    <source>
        <dbReference type="EMBL" id="CAD7647816.1"/>
    </source>
</evidence>
<evidence type="ECO:0000256" key="2">
    <source>
        <dbReference type="ARBA" id="ARBA00022737"/>
    </source>
</evidence>
<dbReference type="EMBL" id="OC917715">
    <property type="protein sequence ID" value="CAD7647816.1"/>
    <property type="molecule type" value="Genomic_DNA"/>
</dbReference>
<feature type="domain" description="C2H2-type" evidence="7">
    <location>
        <begin position="128"/>
        <end position="157"/>
    </location>
</feature>
<evidence type="ECO:0000256" key="4">
    <source>
        <dbReference type="ARBA" id="ARBA00022833"/>
    </source>
</evidence>
<feature type="domain" description="C2H2-type" evidence="7">
    <location>
        <begin position="100"/>
        <end position="127"/>
    </location>
</feature>
<dbReference type="PANTHER" id="PTHR23235:SF130">
    <property type="entry name" value="ZINC FINGER PROTEIN 367"/>
    <property type="match status" value="1"/>
</dbReference>
<evidence type="ECO:0000256" key="3">
    <source>
        <dbReference type="ARBA" id="ARBA00022771"/>
    </source>
</evidence>
<dbReference type="SMART" id="SM00355">
    <property type="entry name" value="ZnF_C2H2"/>
    <property type="match status" value="2"/>
</dbReference>
<dbReference type="PROSITE" id="PS00028">
    <property type="entry name" value="ZINC_FINGER_C2H2_1"/>
    <property type="match status" value="2"/>
</dbReference>
<dbReference type="FunFam" id="3.30.160.60:FF:003212">
    <property type="entry name" value="Zinc finger protein 367"/>
    <property type="match status" value="1"/>
</dbReference>
<sequence>MSQKGVIVFSTPNSSKSAQLVAKAPAESVSEPMGADNSLYYPWLWSDSAQSIQLSPLPNQYRAQHDSPFDPNSSSAKRGRPRLEEITGLILSGSTSPSAIKCEVCNRVFPREKSLQAHLRTHTGERPYRCDIEGCGRAFAQSGQLRTHQRLHTGEKPFECAFPNCSNRFTHANRRCSLHSRYGVRRIVQRDDENNTSDTKVVTKILKVNKNIVNTDNNNTKKLEKKSRSEKRRSVISHVGRAARKLRHELDAEADDHENDVSEHREKIMGALALMELAGSAAPIDVGSEVSIDGNENDEQFETTYWQQL</sequence>
<dbReference type="EMBL" id="CAJPVJ010002890">
    <property type="protein sequence ID" value="CAG2166925.1"/>
    <property type="molecule type" value="Genomic_DNA"/>
</dbReference>
<evidence type="ECO:0000256" key="1">
    <source>
        <dbReference type="ARBA" id="ARBA00022723"/>
    </source>
</evidence>
<evidence type="ECO:0000259" key="7">
    <source>
        <dbReference type="PROSITE" id="PS50157"/>
    </source>
</evidence>
<dbReference type="FunFam" id="3.30.160.60:FF:000125">
    <property type="entry name" value="Putative zinc finger protein 143"/>
    <property type="match status" value="1"/>
</dbReference>
<name>A0A7R9QKQ0_9ACAR</name>
<dbReference type="PROSITE" id="PS50157">
    <property type="entry name" value="ZINC_FINGER_C2H2_2"/>
    <property type="match status" value="2"/>
</dbReference>
<dbReference type="SUPFAM" id="SSF57667">
    <property type="entry name" value="beta-beta-alpha zinc fingers"/>
    <property type="match status" value="1"/>
</dbReference>
<dbReference type="GO" id="GO:0000981">
    <property type="term" value="F:DNA-binding transcription factor activity, RNA polymerase II-specific"/>
    <property type="evidence" value="ECO:0007669"/>
    <property type="project" value="TreeGrafter"/>
</dbReference>
<dbReference type="AlphaFoldDB" id="A0A7R9QKQ0"/>
<dbReference type="InterPro" id="IPR013087">
    <property type="entry name" value="Znf_C2H2_type"/>
</dbReference>
<protein>
    <recommendedName>
        <fullName evidence="7">C2H2-type domain-containing protein</fullName>
    </recommendedName>
</protein>
<keyword evidence="4" id="KW-0862">Zinc</keyword>
<feature type="region of interest" description="Disordered" evidence="6">
    <location>
        <begin position="60"/>
        <end position="81"/>
    </location>
</feature>
<dbReference type="Gene3D" id="3.30.160.60">
    <property type="entry name" value="Classic Zinc Finger"/>
    <property type="match status" value="2"/>
</dbReference>
<organism evidence="8">
    <name type="scientific">Oppiella nova</name>
    <dbReference type="NCBI Taxonomy" id="334625"/>
    <lineage>
        <taxon>Eukaryota</taxon>
        <taxon>Metazoa</taxon>
        <taxon>Ecdysozoa</taxon>
        <taxon>Arthropoda</taxon>
        <taxon>Chelicerata</taxon>
        <taxon>Arachnida</taxon>
        <taxon>Acari</taxon>
        <taxon>Acariformes</taxon>
        <taxon>Sarcoptiformes</taxon>
        <taxon>Oribatida</taxon>
        <taxon>Brachypylina</taxon>
        <taxon>Oppioidea</taxon>
        <taxon>Oppiidae</taxon>
        <taxon>Oppiella</taxon>
    </lineage>
</organism>
<feature type="compositionally biased region" description="Basic residues" evidence="6">
    <location>
        <begin position="223"/>
        <end position="247"/>
    </location>
</feature>
<accession>A0A7R9QKQ0</accession>
<keyword evidence="1" id="KW-0479">Metal-binding</keyword>
<keyword evidence="2" id="KW-0677">Repeat</keyword>
<dbReference type="InterPro" id="IPR036236">
    <property type="entry name" value="Znf_C2H2_sf"/>
</dbReference>
<dbReference type="PANTHER" id="PTHR23235">
    <property type="entry name" value="KRUEPPEL-LIKE TRANSCRIPTION FACTOR"/>
    <property type="match status" value="1"/>
</dbReference>
<dbReference type="Pfam" id="PF00096">
    <property type="entry name" value="zf-C2H2"/>
    <property type="match status" value="1"/>
</dbReference>
<dbReference type="GO" id="GO:0008270">
    <property type="term" value="F:zinc ion binding"/>
    <property type="evidence" value="ECO:0007669"/>
    <property type="project" value="UniProtKB-KW"/>
</dbReference>
<dbReference type="Pfam" id="PF12874">
    <property type="entry name" value="zf-met"/>
    <property type="match status" value="1"/>
</dbReference>
<dbReference type="Proteomes" id="UP000728032">
    <property type="component" value="Unassembled WGS sequence"/>
</dbReference>
<feature type="region of interest" description="Disordered" evidence="6">
    <location>
        <begin position="221"/>
        <end position="261"/>
    </location>
</feature>
<dbReference type="GO" id="GO:0000978">
    <property type="term" value="F:RNA polymerase II cis-regulatory region sequence-specific DNA binding"/>
    <property type="evidence" value="ECO:0007669"/>
    <property type="project" value="TreeGrafter"/>
</dbReference>
<evidence type="ECO:0000313" key="9">
    <source>
        <dbReference type="Proteomes" id="UP000728032"/>
    </source>
</evidence>
<reference evidence="8" key="1">
    <citation type="submission" date="2020-11" db="EMBL/GenBank/DDBJ databases">
        <authorList>
            <person name="Tran Van P."/>
        </authorList>
    </citation>
    <scope>NUCLEOTIDE SEQUENCE</scope>
</reference>
<keyword evidence="3 5" id="KW-0863">Zinc-finger</keyword>
<proteinExistence type="predicted"/>
<dbReference type="OrthoDB" id="3437960at2759"/>
<evidence type="ECO:0000256" key="6">
    <source>
        <dbReference type="SAM" id="MobiDB-lite"/>
    </source>
</evidence>